<reference evidence="1 2" key="1">
    <citation type="submission" date="2020-08" db="EMBL/GenBank/DDBJ databases">
        <title>Sequencing the genomes of 1000 actinobacteria strains.</title>
        <authorList>
            <person name="Klenk H.-P."/>
        </authorList>
    </citation>
    <scope>NUCLEOTIDE SEQUENCE [LARGE SCALE GENOMIC DNA]</scope>
    <source>
        <strain evidence="1 2">DSM 45084</strain>
    </source>
</reference>
<protein>
    <submittedName>
        <fullName evidence="1">Uncharacterized protein</fullName>
    </submittedName>
</protein>
<name>A0A7W7WW09_9PSEU</name>
<proteinExistence type="predicted"/>
<keyword evidence="2" id="KW-1185">Reference proteome</keyword>
<dbReference type="EMBL" id="JACHJS010000001">
    <property type="protein sequence ID" value="MBB4965477.1"/>
    <property type="molecule type" value="Genomic_DNA"/>
</dbReference>
<sequence length="137" mass="15580">MTLIDRRTGVVEASRGCFLLQADELPQHGQRAEYGSLLVDPGSGQLELLTGREDGPVDLTVEVHDELPPASPQTWHESVIATVRWERVTTARVGQLDIEMAEEWEVALPAPHFVLEVRYRESGEREQWLLRLWPEVQ</sequence>
<accession>A0A7W7WW09</accession>
<organism evidence="1 2">
    <name type="scientific">Saccharothrix violaceirubra</name>
    <dbReference type="NCBI Taxonomy" id="413306"/>
    <lineage>
        <taxon>Bacteria</taxon>
        <taxon>Bacillati</taxon>
        <taxon>Actinomycetota</taxon>
        <taxon>Actinomycetes</taxon>
        <taxon>Pseudonocardiales</taxon>
        <taxon>Pseudonocardiaceae</taxon>
        <taxon>Saccharothrix</taxon>
    </lineage>
</organism>
<comment type="caution">
    <text evidence="1">The sequence shown here is derived from an EMBL/GenBank/DDBJ whole genome shotgun (WGS) entry which is preliminary data.</text>
</comment>
<evidence type="ECO:0000313" key="1">
    <source>
        <dbReference type="EMBL" id="MBB4965477.1"/>
    </source>
</evidence>
<evidence type="ECO:0000313" key="2">
    <source>
        <dbReference type="Proteomes" id="UP000542674"/>
    </source>
</evidence>
<dbReference type="AlphaFoldDB" id="A0A7W7WW09"/>
<dbReference type="RefSeq" id="WP_184669022.1">
    <property type="nucleotide sequence ID" value="NZ_BAABAI010000001.1"/>
</dbReference>
<dbReference type="Proteomes" id="UP000542674">
    <property type="component" value="Unassembled WGS sequence"/>
</dbReference>
<gene>
    <name evidence="1" type="ORF">F4559_002836</name>
</gene>